<feature type="region of interest" description="Disordered" evidence="5">
    <location>
        <begin position="588"/>
        <end position="620"/>
    </location>
</feature>
<feature type="domain" description="RRM" evidence="6">
    <location>
        <begin position="228"/>
        <end position="308"/>
    </location>
</feature>
<keyword evidence="1" id="KW-0677">Repeat</keyword>
<feature type="region of interest" description="Disordered" evidence="5">
    <location>
        <begin position="488"/>
        <end position="517"/>
    </location>
</feature>
<dbReference type="PROSITE" id="PS50102">
    <property type="entry name" value="RRM"/>
    <property type="match status" value="3"/>
</dbReference>
<feature type="coiled-coil region" evidence="4">
    <location>
        <begin position="196"/>
        <end position="227"/>
    </location>
</feature>
<dbReference type="InterPro" id="IPR012677">
    <property type="entry name" value="Nucleotide-bd_a/b_plait_sf"/>
</dbReference>
<evidence type="ECO:0000313" key="7">
    <source>
        <dbReference type="EMBL" id="GMI48968.1"/>
    </source>
</evidence>
<dbReference type="GO" id="GO:0003729">
    <property type="term" value="F:mRNA binding"/>
    <property type="evidence" value="ECO:0007669"/>
    <property type="project" value="UniProtKB-ARBA"/>
</dbReference>
<name>A0A9W7GQM8_9STRA</name>
<feature type="region of interest" description="Disordered" evidence="5">
    <location>
        <begin position="1"/>
        <end position="21"/>
    </location>
</feature>
<dbReference type="GO" id="GO:0005737">
    <property type="term" value="C:cytoplasm"/>
    <property type="evidence" value="ECO:0007669"/>
    <property type="project" value="UniProtKB-ARBA"/>
</dbReference>
<dbReference type="EMBL" id="BRYA01000450">
    <property type="protein sequence ID" value="GMI48968.1"/>
    <property type="molecule type" value="Genomic_DNA"/>
</dbReference>
<dbReference type="AlphaFoldDB" id="A0A9W7GQM8"/>
<keyword evidence="8" id="KW-1185">Reference proteome</keyword>
<reference evidence="8" key="1">
    <citation type="journal article" date="2023" name="Commun. Biol.">
        <title>Genome analysis of Parmales, the sister group of diatoms, reveals the evolutionary specialization of diatoms from phago-mixotrophs to photoautotrophs.</title>
        <authorList>
            <person name="Ban H."/>
            <person name="Sato S."/>
            <person name="Yoshikawa S."/>
            <person name="Yamada K."/>
            <person name="Nakamura Y."/>
            <person name="Ichinomiya M."/>
            <person name="Sato N."/>
            <person name="Blanc-Mathieu R."/>
            <person name="Endo H."/>
            <person name="Kuwata A."/>
            <person name="Ogata H."/>
        </authorList>
    </citation>
    <scope>NUCLEOTIDE SEQUENCE [LARGE SCALE GENOMIC DNA]</scope>
</reference>
<organism evidence="7 8">
    <name type="scientific">Triparma columacea</name>
    <dbReference type="NCBI Taxonomy" id="722753"/>
    <lineage>
        <taxon>Eukaryota</taxon>
        <taxon>Sar</taxon>
        <taxon>Stramenopiles</taxon>
        <taxon>Ochrophyta</taxon>
        <taxon>Bolidophyceae</taxon>
        <taxon>Parmales</taxon>
        <taxon>Triparmaceae</taxon>
        <taxon>Triparma</taxon>
    </lineage>
</organism>
<evidence type="ECO:0000259" key="6">
    <source>
        <dbReference type="PROSITE" id="PS50102"/>
    </source>
</evidence>
<feature type="region of interest" description="Disordered" evidence="5">
    <location>
        <begin position="45"/>
        <end position="69"/>
    </location>
</feature>
<evidence type="ECO:0000256" key="4">
    <source>
        <dbReference type="SAM" id="Coils"/>
    </source>
</evidence>
<comment type="caution">
    <text evidence="7">The sequence shown here is derived from an EMBL/GenBank/DDBJ whole genome shotgun (WGS) entry which is preliminary data.</text>
</comment>
<dbReference type="GO" id="GO:0010629">
    <property type="term" value="P:negative regulation of gene expression"/>
    <property type="evidence" value="ECO:0007669"/>
    <property type="project" value="UniProtKB-ARBA"/>
</dbReference>
<dbReference type="OrthoDB" id="410044at2759"/>
<evidence type="ECO:0000313" key="8">
    <source>
        <dbReference type="Proteomes" id="UP001165065"/>
    </source>
</evidence>
<dbReference type="InterPro" id="IPR035979">
    <property type="entry name" value="RBD_domain_sf"/>
</dbReference>
<dbReference type="SUPFAM" id="SSF54928">
    <property type="entry name" value="RNA-binding domain, RBD"/>
    <property type="match status" value="3"/>
</dbReference>
<accession>A0A9W7GQM8</accession>
<dbReference type="FunFam" id="3.30.70.330:FF:000383">
    <property type="entry name" value="Sex lethal, isoform D"/>
    <property type="match status" value="1"/>
</dbReference>
<evidence type="ECO:0000256" key="5">
    <source>
        <dbReference type="SAM" id="MobiDB-lite"/>
    </source>
</evidence>
<dbReference type="Proteomes" id="UP001165065">
    <property type="component" value="Unassembled WGS sequence"/>
</dbReference>
<sequence>MSSPNHPNGASQHYFQSARPTRQTDSFALPNDVGYNALLGNGLSRTQFGGDDTPPSNFPDGDDYSIPSSAISVSTPSGYKLFIGQIPKDLIEEDIFPVFSSFGSILELQITREPLTSIKSIKYNNKLSLANQLSGEKNERDQGYQQLSRGYGFVTYMNREDSLRCKEALNNKYVFPSSTVCYSPSGQPTQRKPVQIREAIENYAEMVAEKREEAKKKKKVEESLDAETKLFVGMISKNVDEYGVRELFSNFGEIKEVFILRDKKGVSKGCAFLKFLHKQSAAKAIETLHQSVMMEGVNKKLIVKYADPKRGGKRDQKINALKIEAAMMRTKIGEHQDPDGDIISNGDEGDGLDDEDGDLDFDDHELIARYLLADDDDASADVNSVVDQFDTLGFDVPKDLADDAPSWIPGKPYTPKPQNGLHSPAANAAYNAAVPPYPSPAASQSPYPSGAGYGHEETPPYGGGYQQHQHQTGDFGYGVNSAYYGGQPRGHQQFYGGGGGGGGGNNNDGESQKPKGPSGANLFIYHLPHELTDADLATLFLPFGSVVSAKVYVDRYTGESKGFGFVSYDTQDNAEAAIEAMNGFQIGQKRLKVQHKRTDNPQKRREDRGGGGGGGYNKDYADYGAGERGYGGERVYDRGYTAGDRSSYTERGYDRGYDGRYTGAADRGYDGRRGGQHGKYEQYEQYASHEAYGGYHSGYQQGYPPYAGGGYGGYGGGGGEYGQGHGEYGHGGGGEYGQGGGAGYAGGGGYTTRYQNTIYGQEQGGYGGGTVGGGWGENGGA</sequence>
<feature type="compositionally biased region" description="Low complexity" evidence="5">
    <location>
        <begin position="437"/>
        <end position="450"/>
    </location>
</feature>
<dbReference type="Gene3D" id="3.30.70.330">
    <property type="match status" value="3"/>
</dbReference>
<gene>
    <name evidence="7" type="ORF">TrCOL_g13349</name>
</gene>
<feature type="compositionally biased region" description="Basic and acidic residues" evidence="5">
    <location>
        <begin position="596"/>
        <end position="609"/>
    </location>
</feature>
<dbReference type="GO" id="GO:0009967">
    <property type="term" value="P:positive regulation of signal transduction"/>
    <property type="evidence" value="ECO:0007669"/>
    <property type="project" value="UniProtKB-ARBA"/>
</dbReference>
<dbReference type="InterPro" id="IPR000504">
    <property type="entry name" value="RRM_dom"/>
</dbReference>
<feature type="compositionally biased region" description="Gly residues" evidence="5">
    <location>
        <begin position="495"/>
        <end position="506"/>
    </location>
</feature>
<evidence type="ECO:0000256" key="1">
    <source>
        <dbReference type="ARBA" id="ARBA00022737"/>
    </source>
</evidence>
<protein>
    <recommendedName>
        <fullName evidence="6">RRM domain-containing protein</fullName>
    </recommendedName>
</protein>
<dbReference type="SMART" id="SM00360">
    <property type="entry name" value="RRM"/>
    <property type="match status" value="3"/>
</dbReference>
<feature type="domain" description="RRM" evidence="6">
    <location>
        <begin position="79"/>
        <end position="201"/>
    </location>
</feature>
<keyword evidence="2 3" id="KW-0694">RNA-binding</keyword>
<evidence type="ECO:0000256" key="3">
    <source>
        <dbReference type="PROSITE-ProRule" id="PRU00176"/>
    </source>
</evidence>
<keyword evidence="4" id="KW-0175">Coiled coil</keyword>
<feature type="region of interest" description="Disordered" evidence="5">
    <location>
        <begin position="437"/>
        <end position="472"/>
    </location>
</feature>
<proteinExistence type="predicted"/>
<feature type="domain" description="RRM" evidence="6">
    <location>
        <begin position="520"/>
        <end position="598"/>
    </location>
</feature>
<evidence type="ECO:0000256" key="2">
    <source>
        <dbReference type="ARBA" id="ARBA00022884"/>
    </source>
</evidence>
<dbReference type="Pfam" id="PF00076">
    <property type="entry name" value="RRM_1"/>
    <property type="match status" value="2"/>
</dbReference>
<dbReference type="PANTHER" id="PTHR24012">
    <property type="entry name" value="RNA BINDING PROTEIN"/>
    <property type="match status" value="1"/>
</dbReference>